<dbReference type="InterPro" id="IPR050789">
    <property type="entry name" value="Diverse_Enzym_Activities"/>
</dbReference>
<proteinExistence type="predicted"/>
<keyword evidence="3" id="KW-1185">Reference proteome</keyword>
<dbReference type="AlphaFoldDB" id="I8IWP3"/>
<dbReference type="SUPFAM" id="SSF56601">
    <property type="entry name" value="beta-lactamase/transpeptidase-like"/>
    <property type="match status" value="1"/>
</dbReference>
<dbReference type="EMBL" id="AKKV01000042">
    <property type="protein sequence ID" value="EIT83916.1"/>
    <property type="molecule type" value="Genomic_DNA"/>
</dbReference>
<evidence type="ECO:0000259" key="1">
    <source>
        <dbReference type="Pfam" id="PF00144"/>
    </source>
</evidence>
<feature type="domain" description="Beta-lactamase-related" evidence="1">
    <location>
        <begin position="18"/>
        <end position="311"/>
    </location>
</feature>
<dbReference type="STRING" id="1196324.A374_17814"/>
<reference evidence="2 3" key="1">
    <citation type="journal article" date="2012" name="J. Bacteriol.">
        <title>Genome of Bacillus macauensis ZFHKF-1, a Long-Chain-Forming Bacterium.</title>
        <authorList>
            <person name="Cai L."/>
            <person name="Zhang T."/>
        </authorList>
    </citation>
    <scope>NUCLEOTIDE SEQUENCE [LARGE SCALE GENOMIC DNA]</scope>
    <source>
        <strain evidence="2 3">ZFHKF-1</strain>
    </source>
</reference>
<dbReference type="Proteomes" id="UP000004080">
    <property type="component" value="Unassembled WGS sequence"/>
</dbReference>
<organism evidence="2 3">
    <name type="scientific">Fictibacillus macauensis ZFHKF-1</name>
    <dbReference type="NCBI Taxonomy" id="1196324"/>
    <lineage>
        <taxon>Bacteria</taxon>
        <taxon>Bacillati</taxon>
        <taxon>Bacillota</taxon>
        <taxon>Bacilli</taxon>
        <taxon>Bacillales</taxon>
        <taxon>Fictibacillaceae</taxon>
        <taxon>Fictibacillus</taxon>
    </lineage>
</organism>
<evidence type="ECO:0000313" key="3">
    <source>
        <dbReference type="Proteomes" id="UP000004080"/>
    </source>
</evidence>
<accession>I8IWP3</accession>
<dbReference type="RefSeq" id="WP_007203632.1">
    <property type="nucleotide sequence ID" value="NZ_AKKV01000042.1"/>
</dbReference>
<name>I8IWP3_9BACL</name>
<dbReference type="eggNOG" id="COG1680">
    <property type="taxonomic scope" value="Bacteria"/>
</dbReference>
<dbReference type="OrthoDB" id="2356735at2"/>
<dbReference type="Pfam" id="PF00144">
    <property type="entry name" value="Beta-lactamase"/>
    <property type="match status" value="1"/>
</dbReference>
<gene>
    <name evidence="2" type="ORF">A374_17814</name>
</gene>
<dbReference type="PANTHER" id="PTHR43283:SF7">
    <property type="entry name" value="BETA-LACTAMASE-RELATED DOMAIN-CONTAINING PROTEIN"/>
    <property type="match status" value="1"/>
</dbReference>
<protein>
    <submittedName>
        <fullName evidence="2">Penicillin-binding protein</fullName>
    </submittedName>
</protein>
<dbReference type="InterPro" id="IPR012338">
    <property type="entry name" value="Beta-lactam/transpept-like"/>
</dbReference>
<dbReference type="InterPro" id="IPR001466">
    <property type="entry name" value="Beta-lactam-related"/>
</dbReference>
<dbReference type="Gene3D" id="3.40.710.10">
    <property type="entry name" value="DD-peptidase/beta-lactamase superfamily"/>
    <property type="match status" value="1"/>
</dbReference>
<evidence type="ECO:0000313" key="2">
    <source>
        <dbReference type="EMBL" id="EIT83916.1"/>
    </source>
</evidence>
<comment type="caution">
    <text evidence="2">The sequence shown here is derived from an EMBL/GenBank/DDBJ whole genome shotgun (WGS) entry which is preliminary data.</text>
</comment>
<dbReference type="PATRIC" id="fig|1196324.3.peg.3636"/>
<sequence>MQQLLNFVEDLKIRNRSSASALLLIHNGQIILEHYSGYHDFRKNSRPIDQRSLFNVASVRKSYLGLAVAFALYDEKIKSLDERVAPYFPNVDEQLLGDTTLRHLLTHSHGLEEDEHGHLFREFPPGTNWAYRDVNVEMMAQLLDRLYGIPFTQLLAQRVFQPLQWHDTRWPQAPSNDLVPIIDRLDEPATVPLGNLQNGRGLYVSTRDLAKWGMLHLNQGVVDDVQVVPKDVISLATSLQSPTYSDESLPQNGLFWFLQHKPASKSEIGEKVPIGSFQIIGVNGPTLLVIPEQRLVAVKMYNKRYNYGQSNYLHYLRKFSNLVSESVGKG</sequence>
<dbReference type="PANTHER" id="PTHR43283">
    <property type="entry name" value="BETA-LACTAMASE-RELATED"/>
    <property type="match status" value="1"/>
</dbReference>